<comment type="caution">
    <text evidence="2">The sequence shown here is derived from an EMBL/GenBank/DDBJ whole genome shotgun (WGS) entry which is preliminary data.</text>
</comment>
<dbReference type="InterPro" id="IPR036938">
    <property type="entry name" value="PAP2/HPO_sf"/>
</dbReference>
<reference evidence="2 3" key="1">
    <citation type="submission" date="2019-07" db="EMBL/GenBank/DDBJ databases">
        <title>Sphingomonas solaris sp. nov., isolated from a solar panel from Boston, Massachusetts.</title>
        <authorList>
            <person name="Tanner K."/>
            <person name="Pascual J."/>
            <person name="Mancuso C."/>
            <person name="Pereto J."/>
            <person name="Khalil A."/>
            <person name="Vilanova C."/>
        </authorList>
    </citation>
    <scope>NUCLEOTIDE SEQUENCE [LARGE SCALE GENOMIC DNA]</scope>
    <source>
        <strain evidence="2 3">R4DWN</strain>
    </source>
</reference>
<dbReference type="SUPFAM" id="SSF48317">
    <property type="entry name" value="Acid phosphatase/Vanadium-dependent haloperoxidase"/>
    <property type="match status" value="1"/>
</dbReference>
<gene>
    <name evidence="2" type="ORF">FOY91_11450</name>
</gene>
<keyword evidence="3" id="KW-1185">Reference proteome</keyword>
<protein>
    <submittedName>
        <fullName evidence="2">Phosphatase PAP2 family protein</fullName>
    </submittedName>
</protein>
<name>A0A558R325_9SPHN</name>
<evidence type="ECO:0000313" key="3">
    <source>
        <dbReference type="Proteomes" id="UP000318681"/>
    </source>
</evidence>
<dbReference type="RefSeq" id="WP_145151702.1">
    <property type="nucleotide sequence ID" value="NZ_VNIM01000042.1"/>
</dbReference>
<evidence type="ECO:0000259" key="1">
    <source>
        <dbReference type="SMART" id="SM00014"/>
    </source>
</evidence>
<dbReference type="Gene3D" id="1.20.144.10">
    <property type="entry name" value="Phosphatidic acid phosphatase type 2/haloperoxidase"/>
    <property type="match status" value="1"/>
</dbReference>
<dbReference type="PANTHER" id="PTHR14969:SF13">
    <property type="entry name" value="AT30094P"/>
    <property type="match status" value="1"/>
</dbReference>
<evidence type="ECO:0000313" key="2">
    <source>
        <dbReference type="EMBL" id="TVV73783.1"/>
    </source>
</evidence>
<accession>A0A558R325</accession>
<proteinExistence type="predicted"/>
<dbReference type="InterPro" id="IPR000326">
    <property type="entry name" value="PAP2/HPO"/>
</dbReference>
<dbReference type="Proteomes" id="UP000318681">
    <property type="component" value="Unassembled WGS sequence"/>
</dbReference>
<dbReference type="AlphaFoldDB" id="A0A558R325"/>
<dbReference type="OrthoDB" id="8004717at2"/>
<feature type="domain" description="Phosphatidic acid phosphatase type 2/haloperoxidase" evidence="1">
    <location>
        <begin position="71"/>
        <end position="185"/>
    </location>
</feature>
<organism evidence="2 3">
    <name type="scientific">Alterirhizorhabdus solaris</name>
    <dbReference type="NCBI Taxonomy" id="2529389"/>
    <lineage>
        <taxon>Bacteria</taxon>
        <taxon>Pseudomonadati</taxon>
        <taxon>Pseudomonadota</taxon>
        <taxon>Alphaproteobacteria</taxon>
        <taxon>Sphingomonadales</taxon>
        <taxon>Rhizorhabdaceae</taxon>
        <taxon>Alterirhizorhabdus</taxon>
    </lineage>
</organism>
<sequence>MQDIADAPPEANSLEKVDVAVTQAVAPLRDTLPVRILGALSELADQPPLIALSAGTMVVGLWRGDRRLAETGGRMLASHLLATAIKSAIKARVVRTRPHLLVDDDDYRMHAGEEKEPTVSSFPSGHTAGAVAVAQAVVRGHPDRRPAAYTLAGSAALMQIPRCAHYPSDVGAGIAIGVAAEALVYGAELLVTASLNRQRHRKTA</sequence>
<dbReference type="Pfam" id="PF01569">
    <property type="entry name" value="PAP2"/>
    <property type="match status" value="1"/>
</dbReference>
<dbReference type="SMART" id="SM00014">
    <property type="entry name" value="acidPPc"/>
    <property type="match status" value="1"/>
</dbReference>
<dbReference type="PANTHER" id="PTHR14969">
    <property type="entry name" value="SPHINGOSINE-1-PHOSPHATE PHOSPHOHYDROLASE"/>
    <property type="match status" value="1"/>
</dbReference>
<dbReference type="EMBL" id="VNIM01000042">
    <property type="protein sequence ID" value="TVV73783.1"/>
    <property type="molecule type" value="Genomic_DNA"/>
</dbReference>